<evidence type="ECO:0000256" key="6">
    <source>
        <dbReference type="SAM" id="Phobius"/>
    </source>
</evidence>
<keyword evidence="5" id="KW-0297">G-protein coupled receptor</keyword>
<dbReference type="PROSITE" id="PS50262">
    <property type="entry name" value="G_PROTEIN_RECEP_F1_2"/>
    <property type="match status" value="1"/>
</dbReference>
<feature type="transmembrane region" description="Helical" evidence="6">
    <location>
        <begin position="6"/>
        <end position="23"/>
    </location>
</feature>
<sequence length="179" mass="19451">TIVTPIVVTIGLLGNLLNVLVLVQPSMRTSTNVYLLTLSVADVVYLVFSFALSFVGCRRRGLSYAAYAFNTYGRTISDMAGNVAVWIVVIFTVERYVAVCHPMHVCNPSGDVTVISAQRPFHKRPHCQKDSSGCAIDSEKVATFLRSVSPPAPLCSDELAKLSASFPRIKAIKALFVGR</sequence>
<gene>
    <name evidence="8" type="ORF">BaRGS_00022774</name>
</gene>
<keyword evidence="5" id="KW-0807">Transducer</keyword>
<dbReference type="PANTHER" id="PTHR46641:SF22">
    <property type="entry name" value="PROCTOLIN RECEPTOR, ISOFORM A"/>
    <property type="match status" value="1"/>
</dbReference>
<dbReference type="PANTHER" id="PTHR46641">
    <property type="entry name" value="FMRFAMIDE RECEPTOR-RELATED"/>
    <property type="match status" value="1"/>
</dbReference>
<dbReference type="GO" id="GO:0004930">
    <property type="term" value="F:G protein-coupled receptor activity"/>
    <property type="evidence" value="ECO:0007669"/>
    <property type="project" value="UniProtKB-KW"/>
</dbReference>
<comment type="similarity">
    <text evidence="5">Belongs to the G-protein coupled receptor 1 family.</text>
</comment>
<dbReference type="SUPFAM" id="SSF81321">
    <property type="entry name" value="Family A G protein-coupled receptor-like"/>
    <property type="match status" value="1"/>
</dbReference>
<dbReference type="AlphaFoldDB" id="A0ABD0KGL3"/>
<evidence type="ECO:0000256" key="1">
    <source>
        <dbReference type="ARBA" id="ARBA00004370"/>
    </source>
</evidence>
<dbReference type="EMBL" id="JACVVK020000185">
    <property type="protein sequence ID" value="KAK7486022.1"/>
    <property type="molecule type" value="Genomic_DNA"/>
</dbReference>
<dbReference type="Pfam" id="PF00001">
    <property type="entry name" value="7tm_1"/>
    <property type="match status" value="1"/>
</dbReference>
<dbReference type="Gene3D" id="1.20.1070.10">
    <property type="entry name" value="Rhodopsin 7-helix transmembrane proteins"/>
    <property type="match status" value="1"/>
</dbReference>
<feature type="domain" description="G-protein coupled receptors family 1 profile" evidence="7">
    <location>
        <begin position="14"/>
        <end position="104"/>
    </location>
</feature>
<dbReference type="InterPro" id="IPR052954">
    <property type="entry name" value="GPCR-Ligand_Int"/>
</dbReference>
<keyword evidence="3 6" id="KW-1133">Transmembrane helix</keyword>
<evidence type="ECO:0000256" key="5">
    <source>
        <dbReference type="RuleBase" id="RU000688"/>
    </source>
</evidence>
<feature type="non-terminal residue" evidence="8">
    <location>
        <position position="1"/>
    </location>
</feature>
<protein>
    <recommendedName>
        <fullName evidence="7">G-protein coupled receptors family 1 profile domain-containing protein</fullName>
    </recommendedName>
</protein>
<dbReference type="GO" id="GO:0016020">
    <property type="term" value="C:membrane"/>
    <property type="evidence" value="ECO:0007669"/>
    <property type="project" value="UniProtKB-SubCell"/>
</dbReference>
<evidence type="ECO:0000256" key="4">
    <source>
        <dbReference type="ARBA" id="ARBA00023136"/>
    </source>
</evidence>
<keyword evidence="5" id="KW-0675">Receptor</keyword>
<keyword evidence="2 5" id="KW-0812">Transmembrane</keyword>
<evidence type="ECO:0000313" key="8">
    <source>
        <dbReference type="EMBL" id="KAK7486022.1"/>
    </source>
</evidence>
<keyword evidence="9" id="KW-1185">Reference proteome</keyword>
<dbReference type="PROSITE" id="PS00237">
    <property type="entry name" value="G_PROTEIN_RECEP_F1_1"/>
    <property type="match status" value="1"/>
</dbReference>
<evidence type="ECO:0000259" key="7">
    <source>
        <dbReference type="PROSITE" id="PS50262"/>
    </source>
</evidence>
<feature type="transmembrane region" description="Helical" evidence="6">
    <location>
        <begin position="35"/>
        <end position="55"/>
    </location>
</feature>
<dbReference type="PRINTS" id="PR00237">
    <property type="entry name" value="GPCRRHODOPSN"/>
</dbReference>
<evidence type="ECO:0000256" key="2">
    <source>
        <dbReference type="ARBA" id="ARBA00022692"/>
    </source>
</evidence>
<dbReference type="Proteomes" id="UP001519460">
    <property type="component" value="Unassembled WGS sequence"/>
</dbReference>
<feature type="non-terminal residue" evidence="8">
    <location>
        <position position="179"/>
    </location>
</feature>
<dbReference type="InterPro" id="IPR000276">
    <property type="entry name" value="GPCR_Rhodpsn"/>
</dbReference>
<comment type="subcellular location">
    <subcellularLocation>
        <location evidence="1">Membrane</location>
    </subcellularLocation>
</comment>
<accession>A0ABD0KGL3</accession>
<organism evidence="8 9">
    <name type="scientific">Batillaria attramentaria</name>
    <dbReference type="NCBI Taxonomy" id="370345"/>
    <lineage>
        <taxon>Eukaryota</taxon>
        <taxon>Metazoa</taxon>
        <taxon>Spiralia</taxon>
        <taxon>Lophotrochozoa</taxon>
        <taxon>Mollusca</taxon>
        <taxon>Gastropoda</taxon>
        <taxon>Caenogastropoda</taxon>
        <taxon>Sorbeoconcha</taxon>
        <taxon>Cerithioidea</taxon>
        <taxon>Batillariidae</taxon>
        <taxon>Batillaria</taxon>
    </lineage>
</organism>
<proteinExistence type="inferred from homology"/>
<dbReference type="InterPro" id="IPR017452">
    <property type="entry name" value="GPCR_Rhodpsn_7TM"/>
</dbReference>
<name>A0ABD0KGL3_9CAEN</name>
<evidence type="ECO:0000256" key="3">
    <source>
        <dbReference type="ARBA" id="ARBA00022989"/>
    </source>
</evidence>
<reference evidence="8 9" key="1">
    <citation type="journal article" date="2023" name="Sci. Data">
        <title>Genome assembly of the Korean intertidal mud-creeper Batillaria attramentaria.</title>
        <authorList>
            <person name="Patra A.K."/>
            <person name="Ho P.T."/>
            <person name="Jun S."/>
            <person name="Lee S.J."/>
            <person name="Kim Y."/>
            <person name="Won Y.J."/>
        </authorList>
    </citation>
    <scope>NUCLEOTIDE SEQUENCE [LARGE SCALE GENOMIC DNA]</scope>
    <source>
        <strain evidence="8">Wonlab-2016</strain>
    </source>
</reference>
<comment type="caution">
    <text evidence="8">The sequence shown here is derived from an EMBL/GenBank/DDBJ whole genome shotgun (WGS) entry which is preliminary data.</text>
</comment>
<keyword evidence="4 6" id="KW-0472">Membrane</keyword>
<evidence type="ECO:0000313" key="9">
    <source>
        <dbReference type="Proteomes" id="UP001519460"/>
    </source>
</evidence>